<dbReference type="Proteomes" id="UP001497623">
    <property type="component" value="Unassembled WGS sequence"/>
</dbReference>
<evidence type="ECO:0000313" key="2">
    <source>
        <dbReference type="EMBL" id="CAL4217656.1"/>
    </source>
</evidence>
<dbReference type="AlphaFoldDB" id="A0AAV2SKV3"/>
<sequence>MAGKEVNMVDSMEVTAFVGVIFIIGILIGGKFALEGFSNKIQVMSSLSQLFIMSAFAVFFLAVYKIFLEDMIKDLWIKFPHLKMLIYCVIAFFLFLYVNGSLIITENILKIVKLAFTDL</sequence>
<keyword evidence="1" id="KW-1133">Transmembrane helix</keyword>
<proteinExistence type="predicted"/>
<name>A0AAV2SKV3_MEGNR</name>
<evidence type="ECO:0008006" key="4">
    <source>
        <dbReference type="Google" id="ProtNLM"/>
    </source>
</evidence>
<organism evidence="2 3">
    <name type="scientific">Meganyctiphanes norvegica</name>
    <name type="common">Northern krill</name>
    <name type="synonym">Thysanopoda norvegica</name>
    <dbReference type="NCBI Taxonomy" id="48144"/>
    <lineage>
        <taxon>Eukaryota</taxon>
        <taxon>Metazoa</taxon>
        <taxon>Ecdysozoa</taxon>
        <taxon>Arthropoda</taxon>
        <taxon>Crustacea</taxon>
        <taxon>Multicrustacea</taxon>
        <taxon>Malacostraca</taxon>
        <taxon>Eumalacostraca</taxon>
        <taxon>Eucarida</taxon>
        <taxon>Euphausiacea</taxon>
        <taxon>Euphausiidae</taxon>
        <taxon>Meganyctiphanes</taxon>
    </lineage>
</organism>
<feature type="transmembrane region" description="Helical" evidence="1">
    <location>
        <begin position="14"/>
        <end position="34"/>
    </location>
</feature>
<feature type="transmembrane region" description="Helical" evidence="1">
    <location>
        <begin position="46"/>
        <end position="64"/>
    </location>
</feature>
<comment type="caution">
    <text evidence="2">The sequence shown here is derived from an EMBL/GenBank/DDBJ whole genome shotgun (WGS) entry which is preliminary data.</text>
</comment>
<evidence type="ECO:0000313" key="3">
    <source>
        <dbReference type="Proteomes" id="UP001497623"/>
    </source>
</evidence>
<accession>A0AAV2SKV3</accession>
<keyword evidence="1" id="KW-0812">Transmembrane</keyword>
<feature type="transmembrane region" description="Helical" evidence="1">
    <location>
        <begin position="84"/>
        <end position="104"/>
    </location>
</feature>
<gene>
    <name evidence="2" type="ORF">MNOR_LOCUS38840</name>
</gene>
<protein>
    <recommendedName>
        <fullName evidence="4">Integral membrane protein</fullName>
    </recommendedName>
</protein>
<dbReference type="EMBL" id="CAXKWB010092988">
    <property type="protein sequence ID" value="CAL4217656.1"/>
    <property type="molecule type" value="Genomic_DNA"/>
</dbReference>
<reference evidence="2 3" key="1">
    <citation type="submission" date="2024-05" db="EMBL/GenBank/DDBJ databases">
        <authorList>
            <person name="Wallberg A."/>
        </authorList>
    </citation>
    <scope>NUCLEOTIDE SEQUENCE [LARGE SCALE GENOMIC DNA]</scope>
</reference>
<keyword evidence="3" id="KW-1185">Reference proteome</keyword>
<evidence type="ECO:0000256" key="1">
    <source>
        <dbReference type="SAM" id="Phobius"/>
    </source>
</evidence>
<keyword evidence="1" id="KW-0472">Membrane</keyword>